<proteinExistence type="inferred from homology"/>
<dbReference type="InterPro" id="IPR002941">
    <property type="entry name" value="DNA_methylase_N4/N6"/>
</dbReference>
<keyword evidence="6" id="KW-1185">Reference proteome</keyword>
<dbReference type="PRINTS" id="PR00508">
    <property type="entry name" value="S21N4MTFRASE"/>
</dbReference>
<dbReference type="Pfam" id="PF01555">
    <property type="entry name" value="N6_N4_Mtase"/>
    <property type="match status" value="1"/>
</dbReference>
<dbReference type="InterPro" id="IPR001091">
    <property type="entry name" value="RM_Methyltransferase"/>
</dbReference>
<evidence type="ECO:0000313" key="5">
    <source>
        <dbReference type="EMBL" id="MBN2965611.1"/>
    </source>
</evidence>
<dbReference type="Proteomes" id="UP000703590">
    <property type="component" value="Unassembled WGS sequence"/>
</dbReference>
<reference evidence="5" key="2">
    <citation type="submission" date="2021-02" db="EMBL/GenBank/DDBJ databases">
        <authorList>
            <person name="Merkel A.Y."/>
        </authorList>
    </citation>
    <scope>NUCLEOTIDE SEQUENCE</scope>
    <source>
        <strain evidence="5">T05b</strain>
    </source>
</reference>
<dbReference type="RefSeq" id="WP_240332213.1">
    <property type="nucleotide sequence ID" value="NZ_JAFHKK010000055.1"/>
</dbReference>
<keyword evidence="2" id="KW-0808">Transferase</keyword>
<gene>
    <name evidence="5" type="ORF">JWV37_12560</name>
</gene>
<organism evidence="5 6">
    <name type="scientific">Sulfurospirillum tamanense</name>
    <dbReference type="NCBI Taxonomy" id="2813362"/>
    <lineage>
        <taxon>Bacteria</taxon>
        <taxon>Pseudomonadati</taxon>
        <taxon>Campylobacterota</taxon>
        <taxon>Epsilonproteobacteria</taxon>
        <taxon>Campylobacterales</taxon>
        <taxon>Sulfurospirillaceae</taxon>
        <taxon>Sulfurospirillum</taxon>
    </lineage>
</organism>
<evidence type="ECO:0000256" key="3">
    <source>
        <dbReference type="RuleBase" id="RU362026"/>
    </source>
</evidence>
<comment type="caution">
    <text evidence="5">The sequence shown here is derived from an EMBL/GenBank/DDBJ whole genome shotgun (WGS) entry which is preliminary data.</text>
</comment>
<keyword evidence="1" id="KW-0489">Methyltransferase</keyword>
<evidence type="ECO:0000256" key="2">
    <source>
        <dbReference type="ARBA" id="ARBA00022679"/>
    </source>
</evidence>
<dbReference type="EMBL" id="JAFHKK010000055">
    <property type="protein sequence ID" value="MBN2965611.1"/>
    <property type="molecule type" value="Genomic_DNA"/>
</dbReference>
<reference evidence="5" key="1">
    <citation type="submission" date="2021-02" db="EMBL/GenBank/DDBJ databases">
        <title>Sulfurospirillum tamanensis sp. nov.</title>
        <authorList>
            <person name="Frolova A."/>
            <person name="Merkel A."/>
            <person name="Slobodkin A."/>
        </authorList>
    </citation>
    <scope>NUCLEOTIDE SEQUENCE</scope>
    <source>
        <strain evidence="5">T05b</strain>
    </source>
</reference>
<evidence type="ECO:0000259" key="4">
    <source>
        <dbReference type="Pfam" id="PF01555"/>
    </source>
</evidence>
<sequence>TWIEPDGKSNIDIENEQDSFEVTILKSSLNQQATKEIRAFFNDEKVFDYPKPVNLIRSFIEQSTCDNDIILDFHTGSGTTAHAVLDLNKEDGGNRKFILVEQMDYIETITSERVKKVIEKNNEGSFVYAELKTIDTFNEEDTIGRLNDNMRYLPIGEIDDESYAIDEAEKALNKQFYGVK</sequence>
<protein>
    <recommendedName>
        <fullName evidence="3">Methyltransferase</fullName>
        <ecNumber evidence="3">2.1.1.-</ecNumber>
    </recommendedName>
</protein>
<dbReference type="Gene3D" id="3.40.50.150">
    <property type="entry name" value="Vaccinia Virus protein VP39"/>
    <property type="match status" value="1"/>
</dbReference>
<evidence type="ECO:0000256" key="1">
    <source>
        <dbReference type="ARBA" id="ARBA00022603"/>
    </source>
</evidence>
<name>A0ABS2WVD2_9BACT</name>
<dbReference type="InterPro" id="IPR029063">
    <property type="entry name" value="SAM-dependent_MTases_sf"/>
</dbReference>
<feature type="non-terminal residue" evidence="5">
    <location>
        <position position="1"/>
    </location>
</feature>
<dbReference type="EC" id="2.1.1.-" evidence="3"/>
<feature type="domain" description="DNA methylase N-4/N-6" evidence="4">
    <location>
        <begin position="25"/>
        <end position="109"/>
    </location>
</feature>
<accession>A0ABS2WVD2</accession>
<dbReference type="SUPFAM" id="SSF53335">
    <property type="entry name" value="S-adenosyl-L-methionine-dependent methyltransferases"/>
    <property type="match status" value="1"/>
</dbReference>
<comment type="similarity">
    <text evidence="3">Belongs to the N(4)/N(6)-methyltransferase family.</text>
</comment>
<evidence type="ECO:0000313" key="6">
    <source>
        <dbReference type="Proteomes" id="UP000703590"/>
    </source>
</evidence>